<protein>
    <submittedName>
        <fullName evidence="1">Uncharacterized protein</fullName>
    </submittedName>
</protein>
<organism evidence="1 2">
    <name type="scientific">Catenuloplanes niger</name>
    <dbReference type="NCBI Taxonomy" id="587534"/>
    <lineage>
        <taxon>Bacteria</taxon>
        <taxon>Bacillati</taxon>
        <taxon>Actinomycetota</taxon>
        <taxon>Actinomycetes</taxon>
        <taxon>Micromonosporales</taxon>
        <taxon>Micromonosporaceae</taxon>
        <taxon>Catenuloplanes</taxon>
    </lineage>
</organism>
<name>A0AAE3ZH83_9ACTN</name>
<dbReference type="EMBL" id="JAVDYC010000001">
    <property type="protein sequence ID" value="MDR7319912.1"/>
    <property type="molecule type" value="Genomic_DNA"/>
</dbReference>
<dbReference type="Proteomes" id="UP001183629">
    <property type="component" value="Unassembled WGS sequence"/>
</dbReference>
<reference evidence="1 2" key="1">
    <citation type="submission" date="2023-07" db="EMBL/GenBank/DDBJ databases">
        <title>Sequencing the genomes of 1000 actinobacteria strains.</title>
        <authorList>
            <person name="Klenk H.-P."/>
        </authorList>
    </citation>
    <scope>NUCLEOTIDE SEQUENCE [LARGE SCALE GENOMIC DNA]</scope>
    <source>
        <strain evidence="1 2">DSM 44711</strain>
    </source>
</reference>
<accession>A0AAE3ZH83</accession>
<comment type="caution">
    <text evidence="1">The sequence shown here is derived from an EMBL/GenBank/DDBJ whole genome shotgun (WGS) entry which is preliminary data.</text>
</comment>
<keyword evidence="2" id="KW-1185">Reference proteome</keyword>
<dbReference type="AlphaFoldDB" id="A0AAE3ZH83"/>
<proteinExistence type="predicted"/>
<gene>
    <name evidence="1" type="ORF">J2S44_000162</name>
</gene>
<sequence>MDDRDRREIVDALHRESPTARQRILATLDAFRDWLRQTLYLIFLKTRDDLEPLWAWLRLAYA</sequence>
<evidence type="ECO:0000313" key="2">
    <source>
        <dbReference type="Proteomes" id="UP001183629"/>
    </source>
</evidence>
<evidence type="ECO:0000313" key="1">
    <source>
        <dbReference type="EMBL" id="MDR7319912.1"/>
    </source>
</evidence>
<dbReference type="RefSeq" id="WP_310407887.1">
    <property type="nucleotide sequence ID" value="NZ_JAVDYC010000001.1"/>
</dbReference>